<dbReference type="Gene3D" id="3.60.15.10">
    <property type="entry name" value="Ribonuclease Z/Hydroxyacylglutathione hydrolase-like"/>
    <property type="match status" value="1"/>
</dbReference>
<evidence type="ECO:0000313" key="3">
    <source>
        <dbReference type="Proteomes" id="UP000053091"/>
    </source>
</evidence>
<feature type="domain" description="Metallo-beta-lactamase" evidence="1">
    <location>
        <begin position="21"/>
        <end position="203"/>
    </location>
</feature>
<protein>
    <submittedName>
        <fullName evidence="2">Phosphoribosyl 1,2-cyclic phosphodiesterase</fullName>
    </submittedName>
</protein>
<dbReference type="SMART" id="SM00849">
    <property type="entry name" value="Lactamase_B"/>
    <property type="match status" value="1"/>
</dbReference>
<accession>A0A0S7BXA0</accession>
<sequence length="275" mass="30151">MSLNTLFPVQLQLCSLSSGSSGNCYFIGSSSEGILVDAGISARRIRKTLEEIGLSMSQIRGVLITHDHIDHIQALTLLTKKYRLPVYCTEGTWKGILRNRTTFDLDQEMFRPLKAGVPFSLAGFTVEAFPVSHDALDAVGYHIANSSRSIALATDLGVIGEAAAACLRRANVLVIESNYDEEMLLKGRYPQQLKQRVHGVMGHLCNTHASGFISDHYHPGISHILLCHLSAENNTPDKALQTLRQTLDRKGVSLSPATVVRALPRGSRSELFVIE</sequence>
<evidence type="ECO:0000313" key="2">
    <source>
        <dbReference type="EMBL" id="GAP42382.1"/>
    </source>
</evidence>
<dbReference type="InterPro" id="IPR036866">
    <property type="entry name" value="RibonucZ/Hydroxyglut_hydro"/>
</dbReference>
<keyword evidence="3" id="KW-1185">Reference proteome</keyword>
<proteinExistence type="predicted"/>
<evidence type="ECO:0000259" key="1">
    <source>
        <dbReference type="SMART" id="SM00849"/>
    </source>
</evidence>
<dbReference type="EMBL" id="DF968182">
    <property type="protein sequence ID" value="GAP42382.1"/>
    <property type="molecule type" value="Genomic_DNA"/>
</dbReference>
<reference evidence="2" key="1">
    <citation type="journal article" date="2015" name="Genome Announc.">
        <title>Draft Genome Sequence of Bacteroidales Strain TBC1, a Novel Isolate from a Methanogenic Wastewater Treatment System.</title>
        <authorList>
            <person name="Tourlousse D.M."/>
            <person name="Matsuura N."/>
            <person name="Sun L."/>
            <person name="Toyonaga M."/>
            <person name="Kuroda K."/>
            <person name="Ohashi A."/>
            <person name="Cruz R."/>
            <person name="Yamaguchi T."/>
            <person name="Sekiguchi Y."/>
        </authorList>
    </citation>
    <scope>NUCLEOTIDE SEQUENCE [LARGE SCALE GENOMIC DNA]</scope>
    <source>
        <strain evidence="2">TBC1</strain>
    </source>
</reference>
<dbReference type="STRING" id="1678841.TBC1_11511"/>
<dbReference type="Proteomes" id="UP000053091">
    <property type="component" value="Unassembled WGS sequence"/>
</dbReference>
<organism evidence="2">
    <name type="scientific">Lentimicrobium saccharophilum</name>
    <dbReference type="NCBI Taxonomy" id="1678841"/>
    <lineage>
        <taxon>Bacteria</taxon>
        <taxon>Pseudomonadati</taxon>
        <taxon>Bacteroidota</taxon>
        <taxon>Bacteroidia</taxon>
        <taxon>Bacteroidales</taxon>
        <taxon>Lentimicrobiaceae</taxon>
        <taxon>Lentimicrobium</taxon>
    </lineage>
</organism>
<dbReference type="InterPro" id="IPR052533">
    <property type="entry name" value="WalJ/YycJ-like"/>
</dbReference>
<dbReference type="SUPFAM" id="SSF56281">
    <property type="entry name" value="Metallo-hydrolase/oxidoreductase"/>
    <property type="match status" value="1"/>
</dbReference>
<dbReference type="PANTHER" id="PTHR47619:SF1">
    <property type="entry name" value="EXODEOXYRIBONUCLEASE WALJ"/>
    <property type="match status" value="1"/>
</dbReference>
<dbReference type="Pfam" id="PF12706">
    <property type="entry name" value="Lactamase_B_2"/>
    <property type="match status" value="1"/>
</dbReference>
<dbReference type="InterPro" id="IPR001279">
    <property type="entry name" value="Metallo-B-lactamas"/>
</dbReference>
<gene>
    <name evidence="2" type="ORF">TBC1_11511</name>
</gene>
<dbReference type="RefSeq" id="WP_062038036.1">
    <property type="nucleotide sequence ID" value="NZ_DF968182.1"/>
</dbReference>
<name>A0A0S7BXA0_9BACT</name>
<dbReference type="PANTHER" id="PTHR47619">
    <property type="entry name" value="METALLO-HYDROLASE YYCJ-RELATED"/>
    <property type="match status" value="1"/>
</dbReference>
<dbReference type="AlphaFoldDB" id="A0A0S7BXA0"/>